<keyword evidence="6 7" id="KW-0503">Monooxygenase</keyword>
<dbReference type="PANTHER" id="PTHR46696:SF1">
    <property type="entry name" value="CYTOCHROME P450 YJIB-RELATED"/>
    <property type="match status" value="1"/>
</dbReference>
<comment type="caution">
    <text evidence="8">The sequence shown here is derived from an EMBL/GenBank/DDBJ whole genome shotgun (WGS) entry which is preliminary data.</text>
</comment>
<evidence type="ECO:0000256" key="2">
    <source>
        <dbReference type="ARBA" id="ARBA00022617"/>
    </source>
</evidence>
<protein>
    <submittedName>
        <fullName evidence="8">Cytochrome</fullName>
    </submittedName>
</protein>
<dbReference type="InterPro" id="IPR002397">
    <property type="entry name" value="Cyt_P450_B"/>
</dbReference>
<evidence type="ECO:0000256" key="4">
    <source>
        <dbReference type="ARBA" id="ARBA00023002"/>
    </source>
</evidence>
<dbReference type="PROSITE" id="PS00086">
    <property type="entry name" value="CYTOCHROME_P450"/>
    <property type="match status" value="1"/>
</dbReference>
<dbReference type="Gene3D" id="1.10.630.10">
    <property type="entry name" value="Cytochrome P450"/>
    <property type="match status" value="1"/>
</dbReference>
<dbReference type="GO" id="GO:0016705">
    <property type="term" value="F:oxidoreductase activity, acting on paired donors, with incorporation or reduction of molecular oxygen"/>
    <property type="evidence" value="ECO:0007669"/>
    <property type="project" value="InterPro"/>
</dbReference>
<organism evidence="8 9">
    <name type="scientific">Acidiplasma aeolicum</name>
    <dbReference type="NCBI Taxonomy" id="507754"/>
    <lineage>
        <taxon>Archaea</taxon>
        <taxon>Methanobacteriati</taxon>
        <taxon>Thermoplasmatota</taxon>
        <taxon>Thermoplasmata</taxon>
        <taxon>Thermoplasmatales</taxon>
        <taxon>Ferroplasmaceae</taxon>
        <taxon>Acidiplasma</taxon>
    </lineage>
</organism>
<dbReference type="EMBL" id="LJCQ01000119">
    <property type="protein sequence ID" value="KPV47191.1"/>
    <property type="molecule type" value="Genomic_DNA"/>
</dbReference>
<dbReference type="InterPro" id="IPR036396">
    <property type="entry name" value="Cyt_P450_sf"/>
</dbReference>
<dbReference type="FunFam" id="1.10.630.10:FF:000018">
    <property type="entry name" value="Cytochrome P450 monooxygenase"/>
    <property type="match status" value="1"/>
</dbReference>
<reference evidence="8 9" key="1">
    <citation type="submission" date="2015-09" db="EMBL/GenBank/DDBJ databases">
        <title>Draft genome sequence of Acidiplasma aeolicum DSM 18409.</title>
        <authorList>
            <person name="Hemp J."/>
        </authorList>
    </citation>
    <scope>NUCLEOTIDE SEQUENCE [LARGE SCALE GENOMIC DNA]</scope>
    <source>
        <strain evidence="8 9">V</strain>
    </source>
</reference>
<dbReference type="RefSeq" id="WP_054963941.1">
    <property type="nucleotide sequence ID" value="NZ_LJCQ01000119.1"/>
</dbReference>
<dbReference type="InterPro" id="IPR001128">
    <property type="entry name" value="Cyt_P450"/>
</dbReference>
<keyword evidence="2 7" id="KW-0349">Heme</keyword>
<evidence type="ECO:0000313" key="9">
    <source>
        <dbReference type="Proteomes" id="UP000050515"/>
    </source>
</evidence>
<dbReference type="AlphaFoldDB" id="A0A0P9ET53"/>
<evidence type="ECO:0000256" key="7">
    <source>
        <dbReference type="RuleBase" id="RU000461"/>
    </source>
</evidence>
<dbReference type="GO" id="GO:0004497">
    <property type="term" value="F:monooxygenase activity"/>
    <property type="evidence" value="ECO:0007669"/>
    <property type="project" value="UniProtKB-KW"/>
</dbReference>
<dbReference type="Pfam" id="PF00067">
    <property type="entry name" value="p450"/>
    <property type="match status" value="1"/>
</dbReference>
<evidence type="ECO:0000256" key="6">
    <source>
        <dbReference type="ARBA" id="ARBA00023033"/>
    </source>
</evidence>
<dbReference type="InterPro" id="IPR017972">
    <property type="entry name" value="Cyt_P450_CS"/>
</dbReference>
<keyword evidence="5 7" id="KW-0408">Iron</keyword>
<dbReference type="PANTHER" id="PTHR46696">
    <property type="entry name" value="P450, PUTATIVE (EUROFUNG)-RELATED"/>
    <property type="match status" value="1"/>
</dbReference>
<proteinExistence type="inferred from homology"/>
<keyword evidence="3 7" id="KW-0479">Metal-binding</keyword>
<gene>
    <name evidence="8" type="ORF">SE19_02115</name>
</gene>
<dbReference type="Proteomes" id="UP000050515">
    <property type="component" value="Unassembled WGS sequence"/>
</dbReference>
<dbReference type="PRINTS" id="PR00385">
    <property type="entry name" value="P450"/>
</dbReference>
<evidence type="ECO:0000313" key="8">
    <source>
        <dbReference type="EMBL" id="KPV47191.1"/>
    </source>
</evidence>
<dbReference type="GO" id="GO:0020037">
    <property type="term" value="F:heme binding"/>
    <property type="evidence" value="ECO:0007669"/>
    <property type="project" value="InterPro"/>
</dbReference>
<evidence type="ECO:0000256" key="5">
    <source>
        <dbReference type="ARBA" id="ARBA00023004"/>
    </source>
</evidence>
<comment type="similarity">
    <text evidence="1 7">Belongs to the cytochrome P450 family.</text>
</comment>
<name>A0A0P9ET53_9ARCH</name>
<dbReference type="PRINTS" id="PR00359">
    <property type="entry name" value="BP450"/>
</dbReference>
<evidence type="ECO:0000256" key="3">
    <source>
        <dbReference type="ARBA" id="ARBA00022723"/>
    </source>
</evidence>
<feature type="non-terminal residue" evidence="8">
    <location>
        <position position="375"/>
    </location>
</feature>
<dbReference type="GO" id="GO:0005506">
    <property type="term" value="F:iron ion binding"/>
    <property type="evidence" value="ECO:0007669"/>
    <property type="project" value="InterPro"/>
</dbReference>
<accession>A0A0P9ET53</accession>
<dbReference type="SUPFAM" id="SSF48264">
    <property type="entry name" value="Cytochrome P450"/>
    <property type="match status" value="1"/>
</dbReference>
<keyword evidence="4 7" id="KW-0560">Oxidoreductase</keyword>
<sequence length="375" mass="43362">MNMPTYRDEPFKWYEFMRQNHPVFRYGNSVHVFKYNDILNVLSNHRVFSSQFRDLLDENLSGILNEKIAPSILILDPPKHTELRNLINYAFVPKTIDNYENRIRQIADDLIINMLTEKNVDIVAKLSYPLPVMVISEILGIPDNDMPLFKIWSDRLASSLGRGPDIKTQYEIADYFYGLIRKPDNLKGLLKDLCTVEIDGRKLTDQEIVSFAILLLVAGNETTTNLITNTILTISENKKYFYEMQNDASLIPAVIEETLRYRSPVQSTRRYAREDTEISGTEVLKNDIVFLYLGSANRDEDIYKEPDLFDPKRNNKRHMAFGHGIHFCIGAPLARLEAVVVLKEFSKFIKDFTVEKPSGDDRIDSDIMYGFKKLI</sequence>
<evidence type="ECO:0000256" key="1">
    <source>
        <dbReference type="ARBA" id="ARBA00010617"/>
    </source>
</evidence>